<comment type="caution">
    <text evidence="2">The sequence shown here is derived from an EMBL/GenBank/DDBJ whole genome shotgun (WGS) entry which is preliminary data.</text>
</comment>
<keyword evidence="1" id="KW-0732">Signal</keyword>
<organism evidence="2 3">
    <name type="scientific">Nocardioides dubius</name>
    <dbReference type="NCBI Taxonomy" id="317019"/>
    <lineage>
        <taxon>Bacteria</taxon>
        <taxon>Bacillati</taxon>
        <taxon>Actinomycetota</taxon>
        <taxon>Actinomycetes</taxon>
        <taxon>Propionibacteriales</taxon>
        <taxon>Nocardioidaceae</taxon>
        <taxon>Nocardioides</taxon>
    </lineage>
</organism>
<feature type="chain" id="PRO_5047198310" description="Ig-like domain-containing protein" evidence="1">
    <location>
        <begin position="26"/>
        <end position="269"/>
    </location>
</feature>
<feature type="signal peptide" evidence="1">
    <location>
        <begin position="1"/>
        <end position="25"/>
    </location>
</feature>
<reference evidence="2 3" key="1">
    <citation type="journal article" date="2019" name="Int. J. Syst. Evol. Microbiol.">
        <title>The Global Catalogue of Microorganisms (GCM) 10K type strain sequencing project: providing services to taxonomists for standard genome sequencing and annotation.</title>
        <authorList>
            <consortium name="The Broad Institute Genomics Platform"/>
            <consortium name="The Broad Institute Genome Sequencing Center for Infectious Disease"/>
            <person name="Wu L."/>
            <person name="Ma J."/>
        </authorList>
    </citation>
    <scope>NUCLEOTIDE SEQUENCE [LARGE SCALE GENOMIC DNA]</scope>
    <source>
        <strain evidence="2 3">JCM 13008</strain>
    </source>
</reference>
<evidence type="ECO:0000313" key="2">
    <source>
        <dbReference type="EMBL" id="GAA1103691.1"/>
    </source>
</evidence>
<evidence type="ECO:0008006" key="4">
    <source>
        <dbReference type="Google" id="ProtNLM"/>
    </source>
</evidence>
<dbReference type="Proteomes" id="UP001501581">
    <property type="component" value="Unassembled WGS sequence"/>
</dbReference>
<proteinExistence type="predicted"/>
<accession>A0ABN1TUM8</accession>
<dbReference type="EMBL" id="BAAALG010000009">
    <property type="protein sequence ID" value="GAA1103691.1"/>
    <property type="molecule type" value="Genomic_DNA"/>
</dbReference>
<evidence type="ECO:0000256" key="1">
    <source>
        <dbReference type="SAM" id="SignalP"/>
    </source>
</evidence>
<name>A0ABN1TUM8_9ACTN</name>
<protein>
    <recommendedName>
        <fullName evidence="4">Ig-like domain-containing protein</fullName>
    </recommendedName>
</protein>
<dbReference type="RefSeq" id="WP_343994539.1">
    <property type="nucleotide sequence ID" value="NZ_BAAALG010000009.1"/>
</dbReference>
<sequence>MRLAFASTVVLAATAVVVPSAPVAATTYVGDWRMTVHQMNEEYDYCEGGVCGTTFHIRTNQPVYEAGGDWYEVEMFLDGEPLYGDTGRSDVSHIDPSFAGVRAIAQTGELAKGVHTLRLDWYYQGVWTCGPAVPEGCAWVGRERVKKTYKFRWAGGADQTVRPYRVPASSVSIKAARSGAKVRVSGTVKAQRLRSDYSLNTAYSPVRAARVTLQSYSTAKRKWVNRTTVRSTKRGVVSARITTRSTKLRWVVAAKSGAYASSRSKAVRR</sequence>
<keyword evidence="3" id="KW-1185">Reference proteome</keyword>
<gene>
    <name evidence="2" type="ORF">GCM10009668_23250</name>
</gene>
<evidence type="ECO:0000313" key="3">
    <source>
        <dbReference type="Proteomes" id="UP001501581"/>
    </source>
</evidence>